<dbReference type="HOGENOM" id="CLU_015924_1_0_6"/>
<proteinExistence type="predicted"/>
<geneLocation type="plasmid" evidence="2 3">
    <name>pET45</name>
</geneLocation>
<accession>B2VB16</accession>
<sequence length="615" mass="65240">MFLASIIAFAGIAIHADADDMDAAFSAGSSISGNSKDQGNNALSQSGVTNTVPSATSNPAEAGYYGGVKGSSSSLDSAKGSVPSTNEAYQSVSNADRSNPPPTIDPNADFIQNGVKNEAGSASIVGSTNSHCTTNVVSKSVFQNYTCEKDLAELQTCARTGSITFTGSSHTETRTLKLQLKNAYRDGNQVKVDFTFPDTATFISGSTQLVYTPAPYYSIPFDYYTKILGSSVTLQYGKSADSLSIAGVHADAGQTYSAVITMSTTSGSNSEAAYNTLIKYINDGTTVFHLDVTYQITVSDKQAATTWAETCNFDKSTATASADSVCTDPGGTRTVTSEGQTYSQTQSCWQYSDSYVVPVTSTGNCSSLIADKNCTVAGRSCTDSQNGTCMHEQDTYQCQKTYTSEGQICGGNYFCQSGDCGNTQASGDNEFGQIVAELAAVAAAGDDSKKTSPDISIFTGKAVVCRKAMANFENCCIDSGWGGSVGLAHCNSEEKAIAEAKEKKVIIKVGAYCGTRVLGVCVQQKESYCQFEGKLAKIIQEQGRFKQLNISFGNSESPDCRGLTVDELQSVNFDKIDYADFYSEVQGNVKLPQNQETIDRIKAKINNQVSNMGDQ</sequence>
<reference evidence="2 3" key="1">
    <citation type="journal article" date="2008" name="Environ. Microbiol.">
        <title>The genome of Erwinia tasmaniensis strain Et1/99, a non-pathogenic bacterium in the genus Erwinia.</title>
        <authorList>
            <person name="Kube M."/>
            <person name="Migdoll A.M."/>
            <person name="Mueller I."/>
            <person name="Kuhl H."/>
            <person name="Beck A."/>
            <person name="Reinhardt R."/>
            <person name="Geider K."/>
        </authorList>
    </citation>
    <scope>NUCLEOTIDE SEQUENCE [LARGE SCALE GENOMIC DNA]</scope>
    <source>
        <strain evidence="3">DSM 17950 / CFBP 7177 / CIP 109463 / NCPPB 4357 / Et1/99</strain>
        <plasmid evidence="3">pET45</plasmid>
    </source>
</reference>
<dbReference type="Pfam" id="PF06986">
    <property type="entry name" value="F_T4SS_TraN"/>
    <property type="match status" value="1"/>
</dbReference>
<protein>
    <submittedName>
        <fullName evidence="2">Conjugative transfer: aggregate stability</fullName>
    </submittedName>
</protein>
<evidence type="ECO:0000313" key="3">
    <source>
        <dbReference type="Proteomes" id="UP000001726"/>
    </source>
</evidence>
<keyword evidence="2" id="KW-0614">Plasmid</keyword>
<feature type="compositionally biased region" description="Polar residues" evidence="1">
    <location>
        <begin position="83"/>
        <end position="97"/>
    </location>
</feature>
<dbReference type="InterPro" id="IPR014121">
    <property type="entry name" value="TraN_Ftype"/>
</dbReference>
<dbReference type="AlphaFoldDB" id="B2VB16"/>
<feature type="region of interest" description="Disordered" evidence="1">
    <location>
        <begin position="32"/>
        <end position="59"/>
    </location>
</feature>
<dbReference type="KEGG" id="eta:ETA_pET450200"/>
<feature type="region of interest" description="Disordered" evidence="1">
    <location>
        <begin position="75"/>
        <end position="107"/>
    </location>
</feature>
<gene>
    <name evidence="2" type="primary">traN</name>
    <name evidence="2" type="ordered locus">ETA_pET450200</name>
</gene>
<dbReference type="NCBIfam" id="NF009016">
    <property type="entry name" value="PRK12355.3-2"/>
    <property type="match status" value="1"/>
</dbReference>
<name>B2VB16_ERWT9</name>
<organism evidence="2 3">
    <name type="scientific">Erwinia tasmaniensis (strain DSM 17950 / CFBP 7177 / CIP 109463 / NCPPB 4357 / Et1/99)</name>
    <dbReference type="NCBI Taxonomy" id="465817"/>
    <lineage>
        <taxon>Bacteria</taxon>
        <taxon>Pseudomonadati</taxon>
        <taxon>Pseudomonadota</taxon>
        <taxon>Gammaproteobacteria</taxon>
        <taxon>Enterobacterales</taxon>
        <taxon>Erwiniaceae</taxon>
        <taxon>Erwinia</taxon>
    </lineage>
</organism>
<dbReference type="Proteomes" id="UP000001726">
    <property type="component" value="Plasmid pET45"/>
</dbReference>
<evidence type="ECO:0000313" key="2">
    <source>
        <dbReference type="EMBL" id="CAO94964.1"/>
    </source>
</evidence>
<dbReference type="EMBL" id="CU468132">
    <property type="protein sequence ID" value="CAO94964.1"/>
    <property type="molecule type" value="Genomic_DNA"/>
</dbReference>
<evidence type="ECO:0000256" key="1">
    <source>
        <dbReference type="SAM" id="MobiDB-lite"/>
    </source>
</evidence>
<keyword evidence="3" id="KW-1185">Reference proteome</keyword>